<dbReference type="EMBL" id="CP038033">
    <property type="protein sequence ID" value="QBQ54930.1"/>
    <property type="molecule type" value="Genomic_DNA"/>
</dbReference>
<dbReference type="Proteomes" id="UP000294325">
    <property type="component" value="Chromosome"/>
</dbReference>
<accession>A0A4P7C0A0</accession>
<gene>
    <name evidence="1" type="ORF">E3U44_10685</name>
</gene>
<organism evidence="1 2">
    <name type="scientific">Nitrosococcus wardiae</name>
    <dbReference type="NCBI Taxonomy" id="1814290"/>
    <lineage>
        <taxon>Bacteria</taxon>
        <taxon>Pseudomonadati</taxon>
        <taxon>Pseudomonadota</taxon>
        <taxon>Gammaproteobacteria</taxon>
        <taxon>Chromatiales</taxon>
        <taxon>Chromatiaceae</taxon>
        <taxon>Nitrosococcus</taxon>
    </lineage>
</organism>
<dbReference type="KEGG" id="nwr:E3U44_10685"/>
<sequence length="85" mass="9306">MLYIVTEEGKKFAMDMGAAPDIKSKEDYKNTIEKILKLCEAAPEITEETKLSELGDGRVNAVSDCPGRDCLALHSCIARRGESPC</sequence>
<protein>
    <submittedName>
        <fullName evidence="1">Uncharacterized protein</fullName>
    </submittedName>
</protein>
<keyword evidence="2" id="KW-1185">Reference proteome</keyword>
<dbReference type="AlphaFoldDB" id="A0A4P7C0A0"/>
<proteinExistence type="predicted"/>
<evidence type="ECO:0000313" key="2">
    <source>
        <dbReference type="Proteomes" id="UP000294325"/>
    </source>
</evidence>
<reference evidence="1 2" key="1">
    <citation type="submission" date="2019-03" db="EMBL/GenBank/DDBJ databases">
        <title>The genome sequence of Nitrosococcus wardiae strain D1FHST reveals the archetypal metabolic capacity of ammonia-oxidizing Gammaproteobacteria.</title>
        <authorList>
            <person name="Wang L."/>
            <person name="Lim C.K."/>
            <person name="Hanson T.E."/>
            <person name="Dang H."/>
            <person name="Klotz M.G."/>
        </authorList>
    </citation>
    <scope>NUCLEOTIDE SEQUENCE [LARGE SCALE GENOMIC DNA]</scope>
    <source>
        <strain evidence="1 2">D1FHS</strain>
    </source>
</reference>
<evidence type="ECO:0000313" key="1">
    <source>
        <dbReference type="EMBL" id="QBQ54930.1"/>
    </source>
</evidence>
<dbReference type="RefSeq" id="WP_134358151.1">
    <property type="nucleotide sequence ID" value="NZ_CP038033.1"/>
</dbReference>
<name>A0A4P7C0A0_9GAMM</name>